<dbReference type="EMBL" id="CP000830">
    <property type="protein sequence ID" value="ABV93779.1"/>
    <property type="molecule type" value="Genomic_DNA"/>
</dbReference>
<dbReference type="InterPro" id="IPR006015">
    <property type="entry name" value="Universal_stress_UspA"/>
</dbReference>
<gene>
    <name evidence="3" type="ordered locus">Dshi_2040</name>
</gene>
<comment type="similarity">
    <text evidence="1">Belongs to the universal stress protein A family.</text>
</comment>
<dbReference type="Gene3D" id="3.40.50.620">
    <property type="entry name" value="HUPs"/>
    <property type="match status" value="1"/>
</dbReference>
<proteinExistence type="inferred from homology"/>
<name>A8LPS5_DINSH</name>
<dbReference type="SUPFAM" id="SSF52402">
    <property type="entry name" value="Adenine nucleotide alpha hydrolases-like"/>
    <property type="match status" value="1"/>
</dbReference>
<dbReference type="Proteomes" id="UP000006833">
    <property type="component" value="Chromosome"/>
</dbReference>
<organism evidence="3 4">
    <name type="scientific">Dinoroseobacter shibae (strain DSM 16493 / NCIMB 14021 / DFL 12)</name>
    <dbReference type="NCBI Taxonomy" id="398580"/>
    <lineage>
        <taxon>Bacteria</taxon>
        <taxon>Pseudomonadati</taxon>
        <taxon>Pseudomonadota</taxon>
        <taxon>Alphaproteobacteria</taxon>
        <taxon>Rhodobacterales</taxon>
        <taxon>Roseobacteraceae</taxon>
        <taxon>Dinoroseobacter</taxon>
    </lineage>
</organism>
<dbReference type="HOGENOM" id="CLU_049301_12_1_5"/>
<keyword evidence="4" id="KW-1185">Reference proteome</keyword>
<dbReference type="STRING" id="398580.Dshi_2040"/>
<dbReference type="eggNOG" id="COG0589">
    <property type="taxonomic scope" value="Bacteria"/>
</dbReference>
<dbReference type="PRINTS" id="PR01438">
    <property type="entry name" value="UNVRSLSTRESS"/>
</dbReference>
<dbReference type="Pfam" id="PF00582">
    <property type="entry name" value="Usp"/>
    <property type="match status" value="1"/>
</dbReference>
<dbReference type="InterPro" id="IPR014729">
    <property type="entry name" value="Rossmann-like_a/b/a_fold"/>
</dbReference>
<protein>
    <submittedName>
        <fullName evidence="3">Putative universal stress protein</fullName>
    </submittedName>
</protein>
<evidence type="ECO:0000313" key="4">
    <source>
        <dbReference type="Proteomes" id="UP000006833"/>
    </source>
</evidence>
<accession>A8LPS5</accession>
<dbReference type="CDD" id="cd00293">
    <property type="entry name" value="USP-like"/>
    <property type="match status" value="1"/>
</dbReference>
<dbReference type="PANTHER" id="PTHR46268">
    <property type="entry name" value="STRESS RESPONSE PROTEIN NHAX"/>
    <property type="match status" value="1"/>
</dbReference>
<dbReference type="InterPro" id="IPR006016">
    <property type="entry name" value="UspA"/>
</dbReference>
<sequence length="135" mass="14501">MSAKILVPVDLDHADLIQPKLAQARDMLAPGGKILVVTVLETVPGYVSEFVTHKPENNLTAKVAEKLSGLVGEADDVETHVITGKPGVEIPQFAEDHGCTLIIVGSHRPGMRDYFLGSTAARVVRRASCSVMVMR</sequence>
<evidence type="ECO:0000259" key="2">
    <source>
        <dbReference type="Pfam" id="PF00582"/>
    </source>
</evidence>
<dbReference type="AlphaFoldDB" id="A8LPS5"/>
<dbReference type="KEGG" id="dsh:Dshi_2040"/>
<dbReference type="RefSeq" id="WP_012178710.1">
    <property type="nucleotide sequence ID" value="NC_009952.1"/>
</dbReference>
<feature type="domain" description="UspA" evidence="2">
    <location>
        <begin position="1"/>
        <end position="135"/>
    </location>
</feature>
<dbReference type="OrthoDB" id="9792500at2"/>
<reference evidence="4" key="1">
    <citation type="journal article" date="2010" name="ISME J.">
        <title>The complete genome sequence of the algal symbiont Dinoroseobacter shibae: a hitchhiker's guide to life in the sea.</title>
        <authorList>
            <person name="Wagner-Dobler I."/>
            <person name="Ballhausen B."/>
            <person name="Berger M."/>
            <person name="Brinkhoff T."/>
            <person name="Buchholz I."/>
            <person name="Bunk B."/>
            <person name="Cypionka H."/>
            <person name="Daniel R."/>
            <person name="Drepper T."/>
            <person name="Gerdts G."/>
            <person name="Hahnke S."/>
            <person name="Han C."/>
            <person name="Jahn D."/>
            <person name="Kalhoefer D."/>
            <person name="Kiss H."/>
            <person name="Klenk H.P."/>
            <person name="Kyrpides N."/>
            <person name="Liebl W."/>
            <person name="Liesegang H."/>
            <person name="Meincke L."/>
            <person name="Pati A."/>
            <person name="Petersen J."/>
            <person name="Piekarski T."/>
            <person name="Pommerenke C."/>
            <person name="Pradella S."/>
            <person name="Pukall R."/>
            <person name="Rabus R."/>
            <person name="Stackebrandt E."/>
            <person name="Thole S."/>
            <person name="Thompson L."/>
            <person name="Tielen P."/>
            <person name="Tomasch J."/>
            <person name="von Jan M."/>
            <person name="Wanphrut N."/>
            <person name="Wichels A."/>
            <person name="Zech H."/>
            <person name="Simon M."/>
        </authorList>
    </citation>
    <scope>NUCLEOTIDE SEQUENCE [LARGE SCALE GENOMIC DNA]</scope>
    <source>
        <strain evidence="4">DSM 16493 / NCIMB 14021 / DFL 12</strain>
    </source>
</reference>
<evidence type="ECO:0000256" key="1">
    <source>
        <dbReference type="ARBA" id="ARBA00008791"/>
    </source>
</evidence>
<dbReference type="PANTHER" id="PTHR46268:SF6">
    <property type="entry name" value="UNIVERSAL STRESS PROTEIN UP12"/>
    <property type="match status" value="1"/>
</dbReference>
<evidence type="ECO:0000313" key="3">
    <source>
        <dbReference type="EMBL" id="ABV93779.1"/>
    </source>
</evidence>